<dbReference type="Proteomes" id="UP000183832">
    <property type="component" value="Unassembled WGS sequence"/>
</dbReference>
<protein>
    <submittedName>
        <fullName evidence="1">CLUMA_CG006183, isoform A</fullName>
    </submittedName>
</protein>
<accession>A0A1J1HZ77</accession>
<sequence>MKNILKNLKAREVSVKVENNFIRSLQLLESTINLKKLWNGIERSDLPFSRDFKQQTYIFKSSKDFGCLHHAFKYVKLKLFTSDMLTLFITNYE</sequence>
<name>A0A1J1HZ77_9DIPT</name>
<dbReference type="EMBL" id="CVRI01000033">
    <property type="protein sequence ID" value="CRK92628.1"/>
    <property type="molecule type" value="Genomic_DNA"/>
</dbReference>
<reference evidence="1 2" key="1">
    <citation type="submission" date="2015-04" db="EMBL/GenBank/DDBJ databases">
        <authorList>
            <person name="Syromyatnikov M.Y."/>
            <person name="Popov V.N."/>
        </authorList>
    </citation>
    <scope>NUCLEOTIDE SEQUENCE [LARGE SCALE GENOMIC DNA]</scope>
</reference>
<evidence type="ECO:0000313" key="2">
    <source>
        <dbReference type="Proteomes" id="UP000183832"/>
    </source>
</evidence>
<evidence type="ECO:0000313" key="1">
    <source>
        <dbReference type="EMBL" id="CRK92628.1"/>
    </source>
</evidence>
<gene>
    <name evidence="1" type="ORF">CLUMA_CG006183</name>
</gene>
<keyword evidence="2" id="KW-1185">Reference proteome</keyword>
<organism evidence="1 2">
    <name type="scientific">Clunio marinus</name>
    <dbReference type="NCBI Taxonomy" id="568069"/>
    <lineage>
        <taxon>Eukaryota</taxon>
        <taxon>Metazoa</taxon>
        <taxon>Ecdysozoa</taxon>
        <taxon>Arthropoda</taxon>
        <taxon>Hexapoda</taxon>
        <taxon>Insecta</taxon>
        <taxon>Pterygota</taxon>
        <taxon>Neoptera</taxon>
        <taxon>Endopterygota</taxon>
        <taxon>Diptera</taxon>
        <taxon>Nematocera</taxon>
        <taxon>Chironomoidea</taxon>
        <taxon>Chironomidae</taxon>
        <taxon>Clunio</taxon>
    </lineage>
</organism>
<dbReference type="AlphaFoldDB" id="A0A1J1HZ77"/>
<proteinExistence type="predicted"/>